<dbReference type="PANTHER" id="PTHR15992:SF5">
    <property type="entry name" value="HOLLIDAY JUNCTION RECOGNITION PROTEIN"/>
    <property type="match status" value="1"/>
</dbReference>
<dbReference type="OrthoDB" id="2420608at2759"/>
<dbReference type="GO" id="GO:2000059">
    <property type="term" value="P:negative regulation of ubiquitin-dependent protein catabolic process"/>
    <property type="evidence" value="ECO:0007669"/>
    <property type="project" value="EnsemblFungi"/>
</dbReference>
<evidence type="ECO:0000313" key="2">
    <source>
        <dbReference type="EMBL" id="AET41359.1"/>
    </source>
</evidence>
<name>G8JWY5_ERECY</name>
<organism evidence="2 3">
    <name type="scientific">Eremothecium cymbalariae (strain CBS 270.75 / DBVPG 7215 / KCTC 17166 / NRRL Y-17582)</name>
    <name type="common">Yeast</name>
    <dbReference type="NCBI Taxonomy" id="931890"/>
    <lineage>
        <taxon>Eukaryota</taxon>
        <taxon>Fungi</taxon>
        <taxon>Dikarya</taxon>
        <taxon>Ascomycota</taxon>
        <taxon>Saccharomycotina</taxon>
        <taxon>Saccharomycetes</taxon>
        <taxon>Saccharomycetales</taxon>
        <taxon>Saccharomycetaceae</taxon>
        <taxon>Eremothecium</taxon>
    </lineage>
</organism>
<gene>
    <name evidence="2" type="ordered locus">Ecym_8063</name>
</gene>
<dbReference type="KEGG" id="erc:Ecym_8063"/>
<dbReference type="GO" id="GO:0000086">
    <property type="term" value="P:G2/M transition of mitotic cell cycle"/>
    <property type="evidence" value="ECO:0007669"/>
    <property type="project" value="EnsemblFungi"/>
</dbReference>
<dbReference type="Pfam" id="PF10384">
    <property type="entry name" value="Scm3"/>
    <property type="match status" value="1"/>
</dbReference>
<sequence>MISKKPKTARLRLLTGALKELLQNEGQVGAKKEEAIGESTPVMEKNGIVYIMSKENQLIPKLSDEEVMERHRRADENMKQAWADIIEKYESVEDQGDVVDLQTGEIVEDNGHIRSIQSFGSVRDTKDVAADVKYKSVLTDILDIEDDGRNVWLSGEEEDKDDSYATNTSDDGATSDQDGSGNQ</sequence>
<proteinExistence type="predicted"/>
<dbReference type="GO" id="GO:0000779">
    <property type="term" value="C:condensed chromosome, centromeric region"/>
    <property type="evidence" value="ECO:0007669"/>
    <property type="project" value="EnsemblFungi"/>
</dbReference>
<dbReference type="InterPro" id="IPR018465">
    <property type="entry name" value="Scm3/HJURP"/>
</dbReference>
<dbReference type="GO" id="GO:0042393">
    <property type="term" value="F:histone binding"/>
    <property type="evidence" value="ECO:0007669"/>
    <property type="project" value="InterPro"/>
</dbReference>
<keyword evidence="3" id="KW-1185">Reference proteome</keyword>
<dbReference type="STRING" id="931890.G8JWY5"/>
<dbReference type="RefSeq" id="XP_003648176.1">
    <property type="nucleotide sequence ID" value="XM_003648128.1"/>
</dbReference>
<dbReference type="OMA" id="VIEDNGH"/>
<evidence type="ECO:0000256" key="1">
    <source>
        <dbReference type="SAM" id="MobiDB-lite"/>
    </source>
</evidence>
<dbReference type="eggNOG" id="ENOG502S4HZ">
    <property type="taxonomic scope" value="Eukaryota"/>
</dbReference>
<dbReference type="GO" id="GO:0097030">
    <property type="term" value="F:CENP-A containing nucleosome binding"/>
    <property type="evidence" value="ECO:0007669"/>
    <property type="project" value="EnsemblFungi"/>
</dbReference>
<dbReference type="InParanoid" id="G8JWY5"/>
<dbReference type="Gene3D" id="6.10.250.2010">
    <property type="match status" value="1"/>
</dbReference>
<dbReference type="GO" id="GO:0071459">
    <property type="term" value="P:protein localization to chromosome, centromeric region"/>
    <property type="evidence" value="ECO:0007669"/>
    <property type="project" value="EnsemblFungi"/>
</dbReference>
<reference evidence="3" key="1">
    <citation type="journal article" date="2012" name="G3 (Bethesda)">
        <title>Pichia sorbitophila, an interspecies yeast hybrid reveals early steps of genome resolution following polyploidization.</title>
        <authorList>
            <person name="Leh Louis V."/>
            <person name="Despons L."/>
            <person name="Friedrich A."/>
            <person name="Martin T."/>
            <person name="Durrens P."/>
            <person name="Casaregola S."/>
            <person name="Neuveglise C."/>
            <person name="Fairhead C."/>
            <person name="Marck C."/>
            <person name="Cruz J.A."/>
            <person name="Straub M.L."/>
            <person name="Kugler V."/>
            <person name="Sacerdot C."/>
            <person name="Uzunov Z."/>
            <person name="Thierry A."/>
            <person name="Weiss S."/>
            <person name="Bleykasten C."/>
            <person name="De Montigny J."/>
            <person name="Jacques N."/>
            <person name="Jung P."/>
            <person name="Lemaire M."/>
            <person name="Mallet S."/>
            <person name="Morel G."/>
            <person name="Richard G.F."/>
            <person name="Sarkar A."/>
            <person name="Savel G."/>
            <person name="Schacherer J."/>
            <person name="Seret M.L."/>
            <person name="Talla E."/>
            <person name="Samson G."/>
            <person name="Jubin C."/>
            <person name="Poulain J."/>
            <person name="Vacherie B."/>
            <person name="Barbe V."/>
            <person name="Pelletier E."/>
            <person name="Sherman D.J."/>
            <person name="Westhof E."/>
            <person name="Weissenbach J."/>
            <person name="Baret P.V."/>
            <person name="Wincker P."/>
            <person name="Gaillardin C."/>
            <person name="Dujon B."/>
            <person name="Souciet J.L."/>
        </authorList>
    </citation>
    <scope>NUCLEOTIDE SEQUENCE [LARGE SCALE GENOMIC DNA]</scope>
    <source>
        <strain evidence="3">CBS 270.75 / DBVPG 7215 / KCTC 17166 / NRRL Y-17582</strain>
    </source>
</reference>
<dbReference type="GeneID" id="11471478"/>
<dbReference type="PANTHER" id="PTHR15992">
    <property type="entry name" value="HOLLIDAY JUNCTION RECOGNITION PROTEIN"/>
    <property type="match status" value="1"/>
</dbReference>
<dbReference type="GO" id="GO:0051382">
    <property type="term" value="P:kinetochore assembly"/>
    <property type="evidence" value="ECO:0007669"/>
    <property type="project" value="EnsemblFungi"/>
</dbReference>
<feature type="compositionally biased region" description="Polar residues" evidence="1">
    <location>
        <begin position="164"/>
        <end position="183"/>
    </location>
</feature>
<dbReference type="EMBL" id="CP002504">
    <property type="protein sequence ID" value="AET41359.1"/>
    <property type="molecule type" value="Genomic_DNA"/>
</dbReference>
<dbReference type="HOGENOM" id="CLU_106374_0_0_1"/>
<dbReference type="AlphaFoldDB" id="G8JWY5"/>
<feature type="region of interest" description="Disordered" evidence="1">
    <location>
        <begin position="148"/>
        <end position="183"/>
    </location>
</feature>
<dbReference type="Proteomes" id="UP000006790">
    <property type="component" value="Chromosome 8"/>
</dbReference>
<dbReference type="FunCoup" id="G8JWY5">
    <property type="interactions" value="37"/>
</dbReference>
<accession>G8JWY5</accession>
<dbReference type="GO" id="GO:0007059">
    <property type="term" value="P:chromosome segregation"/>
    <property type="evidence" value="ECO:0007669"/>
    <property type="project" value="EnsemblFungi"/>
</dbReference>
<evidence type="ECO:0000313" key="3">
    <source>
        <dbReference type="Proteomes" id="UP000006790"/>
    </source>
</evidence>
<dbReference type="GO" id="GO:0005634">
    <property type="term" value="C:nucleus"/>
    <property type="evidence" value="ECO:0007669"/>
    <property type="project" value="InterPro"/>
</dbReference>
<protein>
    <submittedName>
        <fullName evidence="2">Uncharacterized protein</fullName>
    </submittedName>
</protein>